<organism evidence="2 3">
    <name type="scientific">Rarispira pelagica</name>
    <dbReference type="NCBI Taxonomy" id="3141764"/>
    <lineage>
        <taxon>Bacteria</taxon>
        <taxon>Pseudomonadati</taxon>
        <taxon>Spirochaetota</taxon>
        <taxon>Spirochaetia</taxon>
        <taxon>Winmispirales</taxon>
        <taxon>Winmispiraceae</taxon>
        <taxon>Rarispira</taxon>
    </lineage>
</organism>
<dbReference type="NCBIfam" id="NF007113">
    <property type="entry name" value="PRK09562.1"/>
    <property type="match status" value="1"/>
</dbReference>
<dbReference type="GO" id="GO:0047429">
    <property type="term" value="F:nucleoside triphosphate diphosphatase activity"/>
    <property type="evidence" value="ECO:0007669"/>
    <property type="project" value="UniProtKB-EC"/>
</dbReference>
<evidence type="ECO:0000313" key="2">
    <source>
        <dbReference type="EMBL" id="MEM5947735.1"/>
    </source>
</evidence>
<sequence length="265" mass="31046">MNNSPIEELKSIIETLRGPNGCPWDKKQTPMTMLDALWEEVAELNIAIVNSDIENIEEEIGDVILVLFMIIQIYKEQSQLDYENIFIKLNNKLIRRHPHVFGKEKASTAEEALTHWNKEKRKEKKAITNNLLDFLNNDFENSFKSPYILTYVLQEKLSQIGFDWEDSIGPLNKIKEEILEIEHEFNKDNKNKENLSTEIGDLIFSVINFSRKEKISPEKSLLMTLKKIKKRFIKMHQLNPDFENLDLKSMDTLWNISKNAETDDC</sequence>
<dbReference type="RefSeq" id="WP_420069185.1">
    <property type="nucleotide sequence ID" value="NZ_JBCHKQ010000002.1"/>
</dbReference>
<keyword evidence="3" id="KW-1185">Reference proteome</keyword>
<dbReference type="InterPro" id="IPR011551">
    <property type="entry name" value="NTP_PyrPHydrolase_MazG"/>
</dbReference>
<dbReference type="PANTHER" id="PTHR30522">
    <property type="entry name" value="NUCLEOSIDE TRIPHOSPHATE PYROPHOSPHOHYDROLASE"/>
    <property type="match status" value="1"/>
</dbReference>
<proteinExistence type="predicted"/>
<dbReference type="NCBIfam" id="TIGR00444">
    <property type="entry name" value="mazG"/>
    <property type="match status" value="1"/>
</dbReference>
<evidence type="ECO:0000313" key="3">
    <source>
        <dbReference type="Proteomes" id="UP001466331"/>
    </source>
</evidence>
<dbReference type="PANTHER" id="PTHR30522:SF0">
    <property type="entry name" value="NUCLEOSIDE TRIPHOSPHATE PYROPHOSPHOHYDROLASE"/>
    <property type="match status" value="1"/>
</dbReference>
<dbReference type="CDD" id="cd11529">
    <property type="entry name" value="NTP-PPase_MazG_Cterm"/>
    <property type="match status" value="1"/>
</dbReference>
<dbReference type="EMBL" id="JBCHKQ010000002">
    <property type="protein sequence ID" value="MEM5947735.1"/>
    <property type="molecule type" value="Genomic_DNA"/>
</dbReference>
<dbReference type="Proteomes" id="UP001466331">
    <property type="component" value="Unassembled WGS sequence"/>
</dbReference>
<dbReference type="InterPro" id="IPR004518">
    <property type="entry name" value="MazG-like_dom"/>
</dbReference>
<dbReference type="Pfam" id="PF03819">
    <property type="entry name" value="MazG"/>
    <property type="match status" value="2"/>
</dbReference>
<dbReference type="InterPro" id="IPR048011">
    <property type="entry name" value="NTP-PPase_MazG-like_C"/>
</dbReference>
<feature type="domain" description="NTP pyrophosphohydrolase MazG-like" evidence="1">
    <location>
        <begin position="28"/>
        <end position="101"/>
    </location>
</feature>
<protein>
    <submittedName>
        <fullName evidence="2">Nucleoside triphosphate pyrophosphohydrolase</fullName>
        <ecNumber evidence="2">3.6.1.9</ecNumber>
    </submittedName>
</protein>
<accession>A0ABU9UAN7</accession>
<gene>
    <name evidence="2" type="primary">mazG</name>
    <name evidence="2" type="ORF">WKV44_04170</name>
</gene>
<feature type="domain" description="NTP pyrophosphohydrolase MazG-like" evidence="1">
    <location>
        <begin position="173"/>
        <end position="231"/>
    </location>
</feature>
<keyword evidence="2" id="KW-0378">Hydrolase</keyword>
<dbReference type="EC" id="3.6.1.9" evidence="2"/>
<dbReference type="InterPro" id="IPR048015">
    <property type="entry name" value="NTP-PPase_MazG-like_N"/>
</dbReference>
<name>A0ABU9UAN7_9SPIR</name>
<evidence type="ECO:0000259" key="1">
    <source>
        <dbReference type="Pfam" id="PF03819"/>
    </source>
</evidence>
<reference evidence="2 3" key="1">
    <citation type="submission" date="2024-03" db="EMBL/GenBank/DDBJ databases">
        <title>Ignisphaera cupida sp. nov., a hyperthermophilic hydrolytic archaeon from a hot spring of Kamchatka, and proposal of Ignisphaeraceae fam. nov.</title>
        <authorList>
            <person name="Podosokorskaya O.A."/>
            <person name="Elcheninov A.G."/>
            <person name="Maltseva A.I."/>
            <person name="Zayulina K.S."/>
            <person name="Novikov A."/>
            <person name="Merkel A.Y."/>
        </authorList>
    </citation>
    <scope>NUCLEOTIDE SEQUENCE [LARGE SCALE GENOMIC DNA]</scope>
    <source>
        <strain evidence="2 3">38H-sp</strain>
    </source>
</reference>
<comment type="caution">
    <text evidence="2">The sequence shown here is derived from an EMBL/GenBank/DDBJ whole genome shotgun (WGS) entry which is preliminary data.</text>
</comment>
<dbReference type="Gene3D" id="1.10.287.1080">
    <property type="entry name" value="MazG-like"/>
    <property type="match status" value="2"/>
</dbReference>
<dbReference type="SUPFAM" id="SSF101386">
    <property type="entry name" value="all-alpha NTP pyrophosphatases"/>
    <property type="match status" value="2"/>
</dbReference>
<dbReference type="CDD" id="cd11528">
    <property type="entry name" value="NTP-PPase_MazG_Nterm"/>
    <property type="match status" value="1"/>
</dbReference>